<protein>
    <submittedName>
        <fullName evidence="1">Uncharacterized protein</fullName>
    </submittedName>
</protein>
<accession>A0A0L0NZR9</accession>
<evidence type="ECO:0000313" key="1">
    <source>
        <dbReference type="EMBL" id="KND99626.1"/>
    </source>
</evidence>
<name>A0A0L0NZR9_CANAR</name>
<dbReference type="EMBL" id="LGST01000022">
    <property type="protein sequence ID" value="KND99626.1"/>
    <property type="molecule type" value="Genomic_DNA"/>
</dbReference>
<dbReference type="VEuPathDB" id="FungiDB:QG37_03419"/>
<reference evidence="2" key="1">
    <citation type="journal article" date="2015" name="BMC Genomics">
        <title>Draft genome of a commonly misdiagnosed multidrug resistant pathogen Candida auris.</title>
        <authorList>
            <person name="Chatterjee S."/>
            <person name="Alampalli S.V."/>
            <person name="Nageshan R.K."/>
            <person name="Chettiar S.T."/>
            <person name="Joshi S."/>
            <person name="Tatu U.S."/>
        </authorList>
    </citation>
    <scope>NUCLEOTIDE SEQUENCE [LARGE SCALE GENOMIC DNA]</scope>
    <source>
        <strain evidence="2">6684</strain>
    </source>
</reference>
<dbReference type="Proteomes" id="UP000037122">
    <property type="component" value="Unassembled WGS sequence"/>
</dbReference>
<dbReference type="AlphaFoldDB" id="A0A0L0NZR9"/>
<sequence>MWIEVRFGELFLISRREKKKRKEKKKKKKNAK</sequence>
<gene>
    <name evidence="1" type="ORF">QG37_03419</name>
</gene>
<comment type="caution">
    <text evidence="1">The sequence shown here is derived from an EMBL/GenBank/DDBJ whole genome shotgun (WGS) entry which is preliminary data.</text>
</comment>
<proteinExistence type="predicted"/>
<evidence type="ECO:0000313" key="2">
    <source>
        <dbReference type="Proteomes" id="UP000037122"/>
    </source>
</evidence>
<organism evidence="1 2">
    <name type="scientific">Candidozyma auris</name>
    <name type="common">Yeast</name>
    <name type="synonym">Candida auris</name>
    <dbReference type="NCBI Taxonomy" id="498019"/>
    <lineage>
        <taxon>Eukaryota</taxon>
        <taxon>Fungi</taxon>
        <taxon>Dikarya</taxon>
        <taxon>Ascomycota</taxon>
        <taxon>Saccharomycotina</taxon>
        <taxon>Pichiomycetes</taxon>
        <taxon>Metschnikowiaceae</taxon>
        <taxon>Candidozyma</taxon>
    </lineage>
</organism>